<dbReference type="PANTHER" id="PTHR30204:SF67">
    <property type="entry name" value="HTH-TYPE TRANSCRIPTIONAL REGULATOR MLRA-RELATED"/>
    <property type="match status" value="1"/>
</dbReference>
<dbReference type="PANTHER" id="PTHR30204">
    <property type="entry name" value="REDOX-CYCLING DRUG-SENSING TRANSCRIPTIONAL ACTIVATOR SOXR"/>
    <property type="match status" value="1"/>
</dbReference>
<proteinExistence type="predicted"/>
<dbReference type="CDD" id="cd01104">
    <property type="entry name" value="HTH_MlrA-CarA"/>
    <property type="match status" value="1"/>
</dbReference>
<keyword evidence="1" id="KW-0805">Transcription regulation</keyword>
<dbReference type="Pfam" id="PF02607">
    <property type="entry name" value="B12-binding_2"/>
    <property type="match status" value="1"/>
</dbReference>
<dbReference type="InterPro" id="IPR003759">
    <property type="entry name" value="Cbl-bd_cap"/>
</dbReference>
<accession>A0ABV3YT43</accession>
<dbReference type="InterPro" id="IPR036594">
    <property type="entry name" value="Meth_synthase_dom"/>
</dbReference>
<evidence type="ECO:0000313" key="6">
    <source>
        <dbReference type="Proteomes" id="UP001560296"/>
    </source>
</evidence>
<dbReference type="SMART" id="SM00422">
    <property type="entry name" value="HTH_MERR"/>
    <property type="match status" value="1"/>
</dbReference>
<keyword evidence="2" id="KW-0238">DNA-binding</keyword>
<dbReference type="InterPro" id="IPR000551">
    <property type="entry name" value="MerR-type_HTH_dom"/>
</dbReference>
<evidence type="ECO:0000259" key="4">
    <source>
        <dbReference type="PROSITE" id="PS50937"/>
    </source>
</evidence>
<name>A0ABV3YT43_9PSED</name>
<dbReference type="Gene3D" id="1.10.1240.10">
    <property type="entry name" value="Methionine synthase domain"/>
    <property type="match status" value="1"/>
</dbReference>
<dbReference type="PROSITE" id="PS50937">
    <property type="entry name" value="HTH_MERR_2"/>
    <property type="match status" value="1"/>
</dbReference>
<evidence type="ECO:0000256" key="1">
    <source>
        <dbReference type="ARBA" id="ARBA00023015"/>
    </source>
</evidence>
<protein>
    <submittedName>
        <fullName evidence="5">MerR family transcriptional regulator</fullName>
    </submittedName>
</protein>
<comment type="caution">
    <text evidence="5">The sequence shown here is derived from an EMBL/GenBank/DDBJ whole genome shotgun (WGS) entry which is preliminary data.</text>
</comment>
<organism evidence="5 6">
    <name type="scientific">Pseudomonas zhanjiangensis</name>
    <dbReference type="NCBI Taxonomy" id="3239015"/>
    <lineage>
        <taxon>Bacteria</taxon>
        <taxon>Pseudomonadati</taxon>
        <taxon>Pseudomonadota</taxon>
        <taxon>Gammaproteobacteria</taxon>
        <taxon>Pseudomonadales</taxon>
        <taxon>Pseudomonadaceae</taxon>
        <taxon>Pseudomonas</taxon>
    </lineage>
</organism>
<dbReference type="InterPro" id="IPR009061">
    <property type="entry name" value="DNA-bd_dom_put_sf"/>
</dbReference>
<gene>
    <name evidence="5" type="ORF">AB5S05_06675</name>
</gene>
<evidence type="ECO:0000313" key="5">
    <source>
        <dbReference type="EMBL" id="MEX6501740.1"/>
    </source>
</evidence>
<dbReference type="RefSeq" id="WP_369286707.1">
    <property type="nucleotide sequence ID" value="NZ_JBFTEG010000003.1"/>
</dbReference>
<evidence type="ECO:0000256" key="2">
    <source>
        <dbReference type="ARBA" id="ARBA00023125"/>
    </source>
</evidence>
<keyword evidence="3" id="KW-0804">Transcription</keyword>
<dbReference type="Pfam" id="PF13411">
    <property type="entry name" value="MerR_1"/>
    <property type="match status" value="1"/>
</dbReference>
<evidence type="ECO:0000256" key="3">
    <source>
        <dbReference type="ARBA" id="ARBA00023163"/>
    </source>
</evidence>
<dbReference type="SUPFAM" id="SSF46955">
    <property type="entry name" value="Putative DNA-binding domain"/>
    <property type="match status" value="1"/>
</dbReference>
<dbReference type="Gene3D" id="1.10.1660.10">
    <property type="match status" value="1"/>
</dbReference>
<dbReference type="Proteomes" id="UP001560296">
    <property type="component" value="Unassembled WGS sequence"/>
</dbReference>
<feature type="domain" description="HTH merR-type" evidence="4">
    <location>
        <begin position="26"/>
        <end position="95"/>
    </location>
</feature>
<reference evidence="5 6" key="1">
    <citation type="submission" date="2024-07" db="EMBL/GenBank/DDBJ databases">
        <authorList>
            <person name="Li M."/>
        </authorList>
    </citation>
    <scope>NUCLEOTIDE SEQUENCE [LARGE SCALE GENOMIC DNA]</scope>
    <source>
        <strain evidence="5 6">25A3E</strain>
    </source>
</reference>
<dbReference type="EMBL" id="JBFTEG010000003">
    <property type="protein sequence ID" value="MEX6501740.1"/>
    <property type="molecule type" value="Genomic_DNA"/>
</dbReference>
<sequence length="317" mass="35139">MSPHAHPGAPRPGDGDDYQAALAQGLLPIREVARLTGVNAVTLRAWERRYGLIVPQRTAKGHRLYGAEHVAQIQAILTWLDRGVSVSQVKGLLGAEQPVCAETGSQWDAKRQRLLESICSLNERGLDDCLNRELAVYPPDTLCRQLLLPLFEALEARWHAQFGAQAERVFFHSWLRSKLGARLYHNNRQHPGAPLLLVNLSTRPMEPGLWLTAWLASNAGCVVEVFDWPLPPAELALALERIQPRALLLYSSQALSSSHWSRLLAGYACPCLLVGPAVHIQRPQLQQLSDPPHQLNLAQDPLAALRCLADLDLLEQP</sequence>
<keyword evidence="6" id="KW-1185">Reference proteome</keyword>
<dbReference type="InterPro" id="IPR047057">
    <property type="entry name" value="MerR_fam"/>
</dbReference>